<dbReference type="RefSeq" id="WP_015827161.1">
    <property type="nucleotide sequence ID" value="NC_012982.1"/>
</dbReference>
<dbReference type="KEGG" id="hba:Hbal_1319"/>
<dbReference type="Proteomes" id="UP000002745">
    <property type="component" value="Chromosome"/>
</dbReference>
<gene>
    <name evidence="1" type="ordered locus">Hbal_1319</name>
</gene>
<reference evidence="2" key="1">
    <citation type="journal article" date="2011" name="J. Bacteriol.">
        <title>Genome sequences of eight morphologically diverse alphaproteobacteria.</title>
        <authorList>
            <consortium name="US DOE Joint Genome Institute"/>
            <person name="Brown P.J."/>
            <person name="Kysela D.T."/>
            <person name="Buechlein A."/>
            <person name="Hemmerich C."/>
            <person name="Brun Y.V."/>
        </authorList>
    </citation>
    <scope>NUCLEOTIDE SEQUENCE [LARGE SCALE GENOMIC DNA]</scope>
    <source>
        <strain evidence="2">ATCC 49814 / DSM 5838 / IFAM 1418</strain>
    </source>
</reference>
<proteinExistence type="predicted"/>
<dbReference type="AlphaFoldDB" id="C6XIR6"/>
<evidence type="ECO:0008006" key="3">
    <source>
        <dbReference type="Google" id="ProtNLM"/>
    </source>
</evidence>
<dbReference type="HOGENOM" id="CLU_113723_1_0_5"/>
<sequence length="201" mass="22369">MTYFSTIVFIIVSLFLLSGCVWGFSHQKPADYAEATPLFDPKTTLKGDYLSEGLIYDYTGKVVSRFKARMSGNFDENGGTLAEHFIYASGREDRREWTLKFKEDGGFTATAPDLVGEGVGIASGNSLQMKYKLKLAEDAGGHVLSVTDWMYLTDEGTIINRSQMRKFGIKVAELVAVFKHRDIAEDSVFYNKGDNNLEAAE</sequence>
<keyword evidence="2" id="KW-1185">Reference proteome</keyword>
<protein>
    <recommendedName>
        <fullName evidence="3">Lipoprotein</fullName>
    </recommendedName>
</protein>
<dbReference type="InterPro" id="IPR024409">
    <property type="entry name" value="DUF3833"/>
</dbReference>
<organism evidence="1 2">
    <name type="scientific">Hirschia baltica (strain ATCC 49814 / DSM 5838 / IFAM 1418)</name>
    <dbReference type="NCBI Taxonomy" id="582402"/>
    <lineage>
        <taxon>Bacteria</taxon>
        <taxon>Pseudomonadati</taxon>
        <taxon>Pseudomonadota</taxon>
        <taxon>Alphaproteobacteria</taxon>
        <taxon>Hyphomonadales</taxon>
        <taxon>Hyphomonadaceae</taxon>
        <taxon>Hirschia</taxon>
    </lineage>
</organism>
<dbReference type="Pfam" id="PF12915">
    <property type="entry name" value="DUF3833"/>
    <property type="match status" value="1"/>
</dbReference>
<dbReference type="eggNOG" id="ENOG5031DNS">
    <property type="taxonomic scope" value="Bacteria"/>
</dbReference>
<dbReference type="STRING" id="582402.Hbal_1319"/>
<evidence type="ECO:0000313" key="1">
    <source>
        <dbReference type="EMBL" id="ACT59011.1"/>
    </source>
</evidence>
<dbReference type="EMBL" id="CP001678">
    <property type="protein sequence ID" value="ACT59011.1"/>
    <property type="molecule type" value="Genomic_DNA"/>
</dbReference>
<accession>C6XIR6</accession>
<evidence type="ECO:0000313" key="2">
    <source>
        <dbReference type="Proteomes" id="UP000002745"/>
    </source>
</evidence>
<dbReference type="OrthoDB" id="5296954at2"/>
<name>C6XIR6_HIRBI</name>